<feature type="domain" description="DUF6699" evidence="2">
    <location>
        <begin position="94"/>
        <end position="236"/>
    </location>
</feature>
<dbReference type="EMBL" id="JASBNA010000036">
    <property type="protein sequence ID" value="KAK7682338.1"/>
    <property type="molecule type" value="Genomic_DNA"/>
</dbReference>
<dbReference type="Pfam" id="PF20415">
    <property type="entry name" value="DUF6699"/>
    <property type="match status" value="1"/>
</dbReference>
<dbReference type="Proteomes" id="UP001385951">
    <property type="component" value="Unassembled WGS sequence"/>
</dbReference>
<proteinExistence type="predicted"/>
<reference evidence="3 4" key="1">
    <citation type="submission" date="2022-09" db="EMBL/GenBank/DDBJ databases">
        <authorList>
            <person name="Palmer J.M."/>
        </authorList>
    </citation>
    <scope>NUCLEOTIDE SEQUENCE [LARGE SCALE GENOMIC DNA]</scope>
    <source>
        <strain evidence="3 4">DSM 7382</strain>
    </source>
</reference>
<organism evidence="3 4">
    <name type="scientific">Cerrena zonata</name>
    <dbReference type="NCBI Taxonomy" id="2478898"/>
    <lineage>
        <taxon>Eukaryota</taxon>
        <taxon>Fungi</taxon>
        <taxon>Dikarya</taxon>
        <taxon>Basidiomycota</taxon>
        <taxon>Agaricomycotina</taxon>
        <taxon>Agaricomycetes</taxon>
        <taxon>Polyporales</taxon>
        <taxon>Cerrenaceae</taxon>
        <taxon>Cerrena</taxon>
    </lineage>
</organism>
<protein>
    <recommendedName>
        <fullName evidence="2">DUF6699 domain-containing protein</fullName>
    </recommendedName>
</protein>
<accession>A0AAW0FXK4</accession>
<sequence>MSSSKRVRFATELERTPSPTFSNSSAPSSPLLRTPPTYPTHPGVASPSGPYLASPSYGRQRGHARTPSPLSLAQIHAILCSSSFDNPTGPAPFNWDVTLDTHHIRAAHPDPRSALQYALSDDALAQPAVLPNVKAIVVRCQHLPWKVDVVASNGSYVTVHDVLHSVYRNLRMAISMDEYTGVVGGDRQKQTDITRAYESRYRAMANDSAREEEKKKGLKRVDVLMKFVKFSGLSLGDRPNEFTMHLRSR</sequence>
<evidence type="ECO:0000313" key="4">
    <source>
        <dbReference type="Proteomes" id="UP001385951"/>
    </source>
</evidence>
<evidence type="ECO:0000259" key="2">
    <source>
        <dbReference type="Pfam" id="PF20415"/>
    </source>
</evidence>
<evidence type="ECO:0000313" key="3">
    <source>
        <dbReference type="EMBL" id="KAK7682338.1"/>
    </source>
</evidence>
<dbReference type="InterPro" id="IPR046522">
    <property type="entry name" value="DUF6699"/>
</dbReference>
<comment type="caution">
    <text evidence="3">The sequence shown here is derived from an EMBL/GenBank/DDBJ whole genome shotgun (WGS) entry which is preliminary data.</text>
</comment>
<gene>
    <name evidence="3" type="ORF">QCA50_014543</name>
</gene>
<evidence type="ECO:0000256" key="1">
    <source>
        <dbReference type="SAM" id="MobiDB-lite"/>
    </source>
</evidence>
<feature type="compositionally biased region" description="Low complexity" evidence="1">
    <location>
        <begin position="17"/>
        <end position="30"/>
    </location>
</feature>
<keyword evidence="4" id="KW-1185">Reference proteome</keyword>
<name>A0AAW0FXK4_9APHY</name>
<feature type="region of interest" description="Disordered" evidence="1">
    <location>
        <begin position="1"/>
        <end position="66"/>
    </location>
</feature>
<dbReference type="AlphaFoldDB" id="A0AAW0FXK4"/>